<dbReference type="PANTHER" id="PTHR32071:SF117">
    <property type="entry name" value="PTS-DEPENDENT DIHYDROXYACETONE KINASE OPERON REGULATORY PROTEIN-RELATED"/>
    <property type="match status" value="1"/>
</dbReference>
<evidence type="ECO:0000256" key="5">
    <source>
        <dbReference type="ARBA" id="ARBA00023163"/>
    </source>
</evidence>
<dbReference type="GO" id="GO:0005524">
    <property type="term" value="F:ATP binding"/>
    <property type="evidence" value="ECO:0007669"/>
    <property type="project" value="UniProtKB-KW"/>
</dbReference>
<protein>
    <submittedName>
        <fullName evidence="8">Sigma-54-dependent Fis family transcriptional regulator</fullName>
    </submittedName>
</protein>
<dbReference type="InterPro" id="IPR002197">
    <property type="entry name" value="HTH_Fis"/>
</dbReference>
<name>A0A939H289_9BURK</name>
<dbReference type="PROSITE" id="PS00688">
    <property type="entry name" value="SIGMA54_INTERACT_3"/>
    <property type="match status" value="1"/>
</dbReference>
<dbReference type="InterPro" id="IPR003593">
    <property type="entry name" value="AAA+_ATPase"/>
</dbReference>
<evidence type="ECO:0000313" key="9">
    <source>
        <dbReference type="Proteomes" id="UP000664731"/>
    </source>
</evidence>
<evidence type="ECO:0000256" key="2">
    <source>
        <dbReference type="ARBA" id="ARBA00022840"/>
    </source>
</evidence>
<dbReference type="EMBL" id="JAFNME010000033">
    <property type="protein sequence ID" value="MBO1250600.1"/>
    <property type="molecule type" value="Genomic_DNA"/>
</dbReference>
<dbReference type="SUPFAM" id="SSF111126">
    <property type="entry name" value="Ligand-binding domain in the NO signalling and Golgi transport"/>
    <property type="match status" value="1"/>
</dbReference>
<dbReference type="PROSITE" id="PS50045">
    <property type="entry name" value="SIGMA54_INTERACT_4"/>
    <property type="match status" value="1"/>
</dbReference>
<dbReference type="InterPro" id="IPR004096">
    <property type="entry name" value="V4R"/>
</dbReference>
<dbReference type="PROSITE" id="PS00675">
    <property type="entry name" value="SIGMA54_INTERACT_1"/>
    <property type="match status" value="1"/>
</dbReference>
<gene>
    <name evidence="8" type="ORF">J1777_12300</name>
</gene>
<dbReference type="InterPro" id="IPR024096">
    <property type="entry name" value="NO_sig/Golgi_transp_ligand-bd"/>
</dbReference>
<keyword evidence="2" id="KW-0067">ATP-binding</keyword>
<reference evidence="8" key="1">
    <citation type="submission" date="2021-03" db="EMBL/GenBank/DDBJ databases">
        <title>Comamonas denitrificans.</title>
        <authorList>
            <person name="Finster K."/>
        </authorList>
    </citation>
    <scope>NUCLEOTIDE SEQUENCE</scope>
    <source>
        <strain evidence="8">MM2021_4</strain>
    </source>
</reference>
<dbReference type="Proteomes" id="UP000664731">
    <property type="component" value="Unassembled WGS sequence"/>
</dbReference>
<keyword evidence="4" id="KW-0238">DNA-binding</keyword>
<dbReference type="Gene3D" id="1.10.10.60">
    <property type="entry name" value="Homeodomain-like"/>
    <property type="match status" value="1"/>
</dbReference>
<dbReference type="CDD" id="cd00009">
    <property type="entry name" value="AAA"/>
    <property type="match status" value="1"/>
</dbReference>
<proteinExistence type="predicted"/>
<dbReference type="InterPro" id="IPR025943">
    <property type="entry name" value="Sigma_54_int_dom_ATP-bd_2"/>
</dbReference>
<dbReference type="SMART" id="SM00989">
    <property type="entry name" value="V4R"/>
    <property type="match status" value="1"/>
</dbReference>
<dbReference type="Gene3D" id="1.10.8.60">
    <property type="match status" value="1"/>
</dbReference>
<evidence type="ECO:0000256" key="1">
    <source>
        <dbReference type="ARBA" id="ARBA00022741"/>
    </source>
</evidence>
<keyword evidence="5" id="KW-0804">Transcription</keyword>
<dbReference type="Pfam" id="PF00158">
    <property type="entry name" value="Sigma54_activat"/>
    <property type="match status" value="1"/>
</dbReference>
<dbReference type="GO" id="GO:0043565">
    <property type="term" value="F:sequence-specific DNA binding"/>
    <property type="evidence" value="ECO:0007669"/>
    <property type="project" value="InterPro"/>
</dbReference>
<evidence type="ECO:0000259" key="7">
    <source>
        <dbReference type="PROSITE" id="PS50045"/>
    </source>
</evidence>
<dbReference type="GO" id="GO:0006355">
    <property type="term" value="P:regulation of DNA-templated transcription"/>
    <property type="evidence" value="ECO:0007669"/>
    <property type="project" value="InterPro"/>
</dbReference>
<dbReference type="Gene3D" id="3.30.1380.20">
    <property type="entry name" value="Trafficking protein particle complex subunit 3"/>
    <property type="match status" value="1"/>
</dbReference>
<dbReference type="Pfam" id="PF02954">
    <property type="entry name" value="HTH_8"/>
    <property type="match status" value="1"/>
</dbReference>
<dbReference type="SMART" id="SM00382">
    <property type="entry name" value="AAA"/>
    <property type="match status" value="1"/>
</dbReference>
<dbReference type="PRINTS" id="PR01590">
    <property type="entry name" value="HTHFIS"/>
</dbReference>
<evidence type="ECO:0000313" key="8">
    <source>
        <dbReference type="EMBL" id="MBO1250600.1"/>
    </source>
</evidence>
<evidence type="ECO:0000256" key="3">
    <source>
        <dbReference type="ARBA" id="ARBA00023015"/>
    </source>
</evidence>
<dbReference type="AlphaFoldDB" id="A0A939H289"/>
<keyword evidence="3" id="KW-0805">Transcription regulation</keyword>
<dbReference type="FunFam" id="3.40.50.300:FF:000006">
    <property type="entry name" value="DNA-binding transcriptional regulator NtrC"/>
    <property type="match status" value="1"/>
</dbReference>
<dbReference type="Pfam" id="PF06505">
    <property type="entry name" value="XylR_N"/>
    <property type="match status" value="1"/>
</dbReference>
<dbReference type="InterPro" id="IPR027417">
    <property type="entry name" value="P-loop_NTPase"/>
</dbReference>
<dbReference type="InterPro" id="IPR025944">
    <property type="entry name" value="Sigma_54_int_dom_CS"/>
</dbReference>
<dbReference type="InterPro" id="IPR009057">
    <property type="entry name" value="Homeodomain-like_sf"/>
</dbReference>
<dbReference type="PROSITE" id="PS00676">
    <property type="entry name" value="SIGMA54_INTERACT_2"/>
    <property type="match status" value="1"/>
</dbReference>
<dbReference type="RefSeq" id="WP_207575991.1">
    <property type="nucleotide sequence ID" value="NZ_JAFNME010000033.1"/>
</dbReference>
<dbReference type="PANTHER" id="PTHR32071">
    <property type="entry name" value="TRANSCRIPTIONAL REGULATORY PROTEIN"/>
    <property type="match status" value="1"/>
</dbReference>
<keyword evidence="1" id="KW-0547">Nucleotide-binding</keyword>
<keyword evidence="6" id="KW-0175">Coiled coil</keyword>
<dbReference type="Gene3D" id="3.40.50.300">
    <property type="entry name" value="P-loop containing nucleotide triphosphate hydrolases"/>
    <property type="match status" value="1"/>
</dbReference>
<dbReference type="InterPro" id="IPR002078">
    <property type="entry name" value="Sigma_54_int"/>
</dbReference>
<dbReference type="InterPro" id="IPR010523">
    <property type="entry name" value="XylR_N"/>
</dbReference>
<accession>A0A939H289</accession>
<evidence type="ECO:0000256" key="6">
    <source>
        <dbReference type="SAM" id="Coils"/>
    </source>
</evidence>
<comment type="caution">
    <text evidence="8">The sequence shown here is derived from an EMBL/GenBank/DDBJ whole genome shotgun (WGS) entry which is preliminary data.</text>
</comment>
<feature type="domain" description="Sigma-54 factor interaction" evidence="7">
    <location>
        <begin position="236"/>
        <end position="465"/>
    </location>
</feature>
<dbReference type="InterPro" id="IPR025662">
    <property type="entry name" value="Sigma_54_int_dom_ATP-bd_1"/>
</dbReference>
<keyword evidence="9" id="KW-1185">Reference proteome</keyword>
<sequence length="572" mass="63091">MPTPSASPLPPLPADQDLRRLVHFSTTDGRIWLADQRMLLLHMAALSALRRELMATLGRAQTRRVLMRTGYAAGERDALLAGQLRPNASLFDGFAIGPQLHMLEGAVQVTPQVFEVDEARGHFLCRFRWDHSWEAEAHTREFGPQDDPVCWMLLGYASGFTSAFFRRPVLYKEVQCAACSHEHCVIEGRYAEEWPDGAAMARDYDADSMLVKLDELQAQVQTLRTQLQPADELGPLVGSSPAFQRTAELLRKAAETQVTVLLTGETGTGKERFARALHAMSTRADKPFVAVNCAALPAELIESELFGAEKGAYTGAVAPRMGRFERAHGGTLLLDELGELPLPAQAKLLRVLQSGEIDRLGASQLRKVDVRVVAATNVDLEQAVREGRFRQDLLYRLNIYPIHIPPLRERGEDIGQLAMHLLHKFATQHGKRLLGFSDRALAAMQAHQWPGNVRELENLIERGIILTANGQEVEVEALFPHLNLPAGATVGAAGQLQATACDSKRSAQWYDHLQSSGMTLEVLENTLLTEAVARAGGNLAAAARALGLTRPQLSYRLQRLQERADRPPSSTR</sequence>
<dbReference type="Pfam" id="PF02830">
    <property type="entry name" value="V4R"/>
    <property type="match status" value="1"/>
</dbReference>
<dbReference type="SUPFAM" id="SSF46689">
    <property type="entry name" value="Homeodomain-like"/>
    <property type="match status" value="1"/>
</dbReference>
<organism evidence="8 9">
    <name type="scientific">Comamonas denitrificans</name>
    <dbReference type="NCBI Taxonomy" id="117506"/>
    <lineage>
        <taxon>Bacteria</taxon>
        <taxon>Pseudomonadati</taxon>
        <taxon>Pseudomonadota</taxon>
        <taxon>Betaproteobacteria</taxon>
        <taxon>Burkholderiales</taxon>
        <taxon>Comamonadaceae</taxon>
        <taxon>Comamonas</taxon>
    </lineage>
</organism>
<dbReference type="InterPro" id="IPR058031">
    <property type="entry name" value="AAA_lid_NorR"/>
</dbReference>
<feature type="coiled-coil region" evidence="6">
    <location>
        <begin position="206"/>
        <end position="233"/>
    </location>
</feature>
<dbReference type="SUPFAM" id="SSF52540">
    <property type="entry name" value="P-loop containing nucleoside triphosphate hydrolases"/>
    <property type="match status" value="1"/>
</dbReference>
<evidence type="ECO:0000256" key="4">
    <source>
        <dbReference type="ARBA" id="ARBA00023125"/>
    </source>
</evidence>
<dbReference type="Pfam" id="PF25601">
    <property type="entry name" value="AAA_lid_14"/>
    <property type="match status" value="1"/>
</dbReference>